<dbReference type="GO" id="GO:0016746">
    <property type="term" value="F:acyltransferase activity"/>
    <property type="evidence" value="ECO:0007669"/>
    <property type="project" value="UniProtKB-KW"/>
</dbReference>
<dbReference type="AlphaFoldDB" id="A0A1T4JLG5"/>
<sequence length="312" mass="36604">MTPDFSKKDRIVGSIIYTAMALIGKLPSWWHYGVADVVALCLRKVVGYRLDVVREQLRLSYPDKSDAERARIEKEVYVHLADLFVEYFMMAGFGSKRLRKHVVLRGHEQIEALHEKGHRLVYLTLGHYGNWEWFTGFQDFLPFTQMSVLYKPLKGALNYVMYRLRSKFGTGLIDKTFAPRAIMGMSRSETNRLLIFVADQTPSPQNVHLFTRFLNRDTAVFTGMERLAQKTKSPIAYLRVERPRRGRYVCTVEVLTEDASAHEFGEISARFMHLLEERIDAVPALWLWTHRRWKYGEKEVLDFNPYQEFRRL</sequence>
<dbReference type="PANTHER" id="PTHR30606:SF10">
    <property type="entry name" value="PHOSPHATIDYLINOSITOL MANNOSIDE ACYLTRANSFERASE"/>
    <property type="match status" value="1"/>
</dbReference>
<protein>
    <submittedName>
        <fullName evidence="7">KDO2-lipid IV(A) lauroyltransferase</fullName>
    </submittedName>
</protein>
<dbReference type="Proteomes" id="UP000189956">
    <property type="component" value="Unassembled WGS sequence"/>
</dbReference>
<keyword evidence="4 7" id="KW-0808">Transferase</keyword>
<gene>
    <name evidence="7" type="ORF">SAMN02745205_00040</name>
</gene>
<accession>A0A1T4JLG5</accession>
<dbReference type="PANTHER" id="PTHR30606">
    <property type="entry name" value="LIPID A BIOSYNTHESIS LAUROYL ACYLTRANSFERASE"/>
    <property type="match status" value="1"/>
</dbReference>
<keyword evidence="5" id="KW-0472">Membrane</keyword>
<proteinExistence type="predicted"/>
<evidence type="ECO:0000313" key="8">
    <source>
        <dbReference type="Proteomes" id="UP000189956"/>
    </source>
</evidence>
<dbReference type="InterPro" id="IPR004960">
    <property type="entry name" value="LipA_acyltrans"/>
</dbReference>
<name>A0A1T4JLG5_PORCN</name>
<evidence type="ECO:0000256" key="6">
    <source>
        <dbReference type="ARBA" id="ARBA00023315"/>
    </source>
</evidence>
<evidence type="ECO:0000256" key="4">
    <source>
        <dbReference type="ARBA" id="ARBA00022679"/>
    </source>
</evidence>
<dbReference type="EMBL" id="FUWL01000003">
    <property type="protein sequence ID" value="SJZ30991.1"/>
    <property type="molecule type" value="Genomic_DNA"/>
</dbReference>
<evidence type="ECO:0000256" key="3">
    <source>
        <dbReference type="ARBA" id="ARBA00022519"/>
    </source>
</evidence>
<evidence type="ECO:0000256" key="2">
    <source>
        <dbReference type="ARBA" id="ARBA00022475"/>
    </source>
</evidence>
<keyword evidence="6" id="KW-0012">Acyltransferase</keyword>
<reference evidence="7 8" key="1">
    <citation type="submission" date="2017-02" db="EMBL/GenBank/DDBJ databases">
        <authorList>
            <person name="Peterson S.W."/>
        </authorList>
    </citation>
    <scope>NUCLEOTIDE SEQUENCE [LARGE SCALE GENOMIC DNA]</scope>
    <source>
        <strain evidence="7 8">ATCC 700135</strain>
    </source>
</reference>
<dbReference type="GO" id="GO:0009247">
    <property type="term" value="P:glycolipid biosynthetic process"/>
    <property type="evidence" value="ECO:0007669"/>
    <property type="project" value="UniProtKB-ARBA"/>
</dbReference>
<dbReference type="GO" id="GO:0005886">
    <property type="term" value="C:plasma membrane"/>
    <property type="evidence" value="ECO:0007669"/>
    <property type="project" value="UniProtKB-SubCell"/>
</dbReference>
<comment type="subcellular location">
    <subcellularLocation>
        <location evidence="1">Cell inner membrane</location>
    </subcellularLocation>
</comment>
<evidence type="ECO:0000256" key="5">
    <source>
        <dbReference type="ARBA" id="ARBA00023136"/>
    </source>
</evidence>
<evidence type="ECO:0000313" key="7">
    <source>
        <dbReference type="EMBL" id="SJZ30991.1"/>
    </source>
</evidence>
<dbReference type="Pfam" id="PF03279">
    <property type="entry name" value="Lip_A_acyltrans"/>
    <property type="match status" value="1"/>
</dbReference>
<evidence type="ECO:0000256" key="1">
    <source>
        <dbReference type="ARBA" id="ARBA00004533"/>
    </source>
</evidence>
<organism evidence="7 8">
    <name type="scientific">Porphyromonas cangingivalis</name>
    <dbReference type="NCBI Taxonomy" id="36874"/>
    <lineage>
        <taxon>Bacteria</taxon>
        <taxon>Pseudomonadati</taxon>
        <taxon>Bacteroidota</taxon>
        <taxon>Bacteroidia</taxon>
        <taxon>Bacteroidales</taxon>
        <taxon>Porphyromonadaceae</taxon>
        <taxon>Porphyromonas</taxon>
    </lineage>
</organism>
<dbReference type="CDD" id="cd07984">
    <property type="entry name" value="LPLAT_LABLAT-like"/>
    <property type="match status" value="1"/>
</dbReference>
<keyword evidence="2" id="KW-1003">Cell membrane</keyword>
<dbReference type="RefSeq" id="WP_025836506.1">
    <property type="nucleotide sequence ID" value="NZ_CALTZT010000147.1"/>
</dbReference>
<keyword evidence="3" id="KW-0997">Cell inner membrane</keyword>